<feature type="region of interest" description="Disordered" evidence="12">
    <location>
        <begin position="906"/>
        <end position="930"/>
    </location>
</feature>
<keyword evidence="8 11" id="KW-0539">Nucleus</keyword>
<organism evidence="16 17">
    <name type="scientific">Penicillium daleae</name>
    <dbReference type="NCBI Taxonomy" id="63821"/>
    <lineage>
        <taxon>Eukaryota</taxon>
        <taxon>Fungi</taxon>
        <taxon>Dikarya</taxon>
        <taxon>Ascomycota</taxon>
        <taxon>Pezizomycotina</taxon>
        <taxon>Eurotiomycetes</taxon>
        <taxon>Eurotiomycetidae</taxon>
        <taxon>Eurotiales</taxon>
        <taxon>Aspergillaceae</taxon>
        <taxon>Penicillium</taxon>
    </lineage>
</organism>
<proteinExistence type="inferred from homology"/>
<accession>A0AAD6CCK8</accession>
<dbReference type="GeneID" id="81595933"/>
<evidence type="ECO:0000259" key="13">
    <source>
        <dbReference type="Pfam" id="PF06333"/>
    </source>
</evidence>
<dbReference type="Proteomes" id="UP001213681">
    <property type="component" value="Unassembled WGS sequence"/>
</dbReference>
<sequence length="1463" mass="160381">MDFPGGATTNIHLIDGFSTIYWRIYTEESGIATHSQEGPANGYTILKHLGRLKLLEAQLRNIGCLASCPRRLGLWVFSPSPTFESLGPVYITDGDVETTKILVDTTTLKVSASGSIACQELIKGLSSEAQNQQGSQPTPSQRPQQAQPSARRSDGYSSSVAVYAAFISAVAGALSLHLVRAYGALPIGSRTLFTAVDKIGYESPRIDNEALFSSPSLTSLNVQLNAPGTLTVSTQTIIQPGITRLCSPRDDISDLFRVQPGTDLWLCPNGAIARLVTANIESPTVPSPGFPTSGDAPGKRRQWKLDVVQWLTNFGLHIDSVDEEPWVEVEVWEPFFARLAGEAWRQSDEPQSALPLKRMLWPARFCFRRTGSSIRSSRPAASLEEPLEFAERWSSDAGSMKLAPGQQNVPIFEEPQQKDEGMSPPRNDHGEHLESLSRMSQYPDLQNTNLVYPTPPEGATATGTNIPTQHDPYPEDHDLLSPAAPQETKPIPGSGLSPKIDIGTGRYDASDDDDLFGEMNDKDFGSKGITDADFSFFDDPDLDDMADPMSVDQTQEIPQEPVEPTDAKEEMHEVHEVPAVTASPEVPKAEEAHQPEDSPTLMKDDSELTEEPMELEESSESSQRQSGQTISPPLSPVEIKKILFPGFQAEDRRQSEEGHAQTGHYHPVTFERKLGAWDQKYGTTGKFWFSAGSTTKSTANDLNEIPTVGLPHRARTSISARNKPFGRDSLQPVENGCDRDSSDTTDASSDEDEDSEGLLFEHAFPPVAIPQLKRKRVPSESDIQSAASPAISSAVPDGSVGTKAENITFLGNFLSNFSDWAFTGYFSAFQIQQLPVLLRREEQIPIAQLLVDQITQSSLDHRLGGKIGLFALESEGTSFTEAFDDVTFLGNIQKLDLKAYTSLQEDAAQNSSQPQQPTKDSGKNSISKLSAPHLRVRRGKGYLETLPPAMSFWETFGLEPAHGSKDVSAYCIHPQAASQAADVFMVRFGLLYESCNLGTHSRGDKSTGFENGLKTWDSESSSYTSMMQSLLGLCEELATELSQATGSNTNNSVVYIINPFPHAAALADICAAFWNLFQQLVVDADRRQTKQVNEVVLQIIPMEFVMSEDSMVVPTQTAYVNLALEVYSRCRPKDAESSPLLCAPAILLAENLPKTLNFRLAPDKVSPLQDGRSLHIAYSKSCDQRWVSVAWSDGTGLLQTSMSYCLRYRNRGSSRTISEVRNEIWATTKHIMDKFQARWKVVLVSTDPMDPDEVDAWATLAEQQNKMRPASLELTIVTVNTIPDLTLNISASPMSTGIFNPHFSSTPVSTPNPNTSIASPEQIGNAPTPSAFYNAPTPTEPSLEPDSEVVLTDICDDSWAVILSHRLNASPHVTELRPALVSGYLLRRKGPADSDGIFSMTVNLLYSQRPAVSHESVLGETLAMYRDLSSLARAWGIRSVQGNTLPWHIATALRAQELLSYVF</sequence>
<feature type="region of interest" description="Disordered" evidence="12">
    <location>
        <begin position="481"/>
        <end position="666"/>
    </location>
</feature>
<reference evidence="16" key="1">
    <citation type="submission" date="2022-12" db="EMBL/GenBank/DDBJ databases">
        <authorList>
            <person name="Petersen C."/>
        </authorList>
    </citation>
    <scope>NUCLEOTIDE SEQUENCE</scope>
    <source>
        <strain evidence="16">IBT 16125</strain>
    </source>
</reference>
<evidence type="ECO:0000259" key="14">
    <source>
        <dbReference type="Pfam" id="PF11597"/>
    </source>
</evidence>
<dbReference type="InterPro" id="IPR021643">
    <property type="entry name" value="Mediator_Med13_N"/>
</dbReference>
<comment type="caution">
    <text evidence="16">The sequence shown here is derived from an EMBL/GenBank/DDBJ whole genome shotgun (WGS) entry which is preliminary data.</text>
</comment>
<keyword evidence="6 11" id="KW-0010">Activator</keyword>
<dbReference type="RefSeq" id="XP_056769797.1">
    <property type="nucleotide sequence ID" value="XM_056905690.1"/>
</dbReference>
<evidence type="ECO:0000256" key="3">
    <source>
        <dbReference type="ARBA" id="ARBA00019618"/>
    </source>
</evidence>
<evidence type="ECO:0000256" key="2">
    <source>
        <dbReference type="ARBA" id="ARBA00009354"/>
    </source>
</evidence>
<comment type="similarity">
    <text evidence="2 11">Belongs to the Mediator complex subunit 13 family.</text>
</comment>
<dbReference type="GO" id="GO:0045944">
    <property type="term" value="P:positive regulation of transcription by RNA polymerase II"/>
    <property type="evidence" value="ECO:0007669"/>
    <property type="project" value="TreeGrafter"/>
</dbReference>
<gene>
    <name evidence="16" type="ORF">N7458_002307</name>
</gene>
<feature type="domain" description="Mediator complex subunit Med13 N-terminal" evidence="14">
    <location>
        <begin position="1"/>
        <end position="370"/>
    </location>
</feature>
<dbReference type="PANTHER" id="PTHR48249:SF3">
    <property type="entry name" value="MEDIATOR OF RNA POLYMERASE II TRANSCRIPTION SUBUNIT 13"/>
    <property type="match status" value="1"/>
</dbReference>
<keyword evidence="7 11" id="KW-0804">Transcription</keyword>
<evidence type="ECO:0000256" key="12">
    <source>
        <dbReference type="SAM" id="MobiDB-lite"/>
    </source>
</evidence>
<keyword evidence="17" id="KW-1185">Reference proteome</keyword>
<keyword evidence="4 11" id="KW-0678">Repressor</keyword>
<name>A0AAD6CCK8_9EURO</name>
<feature type="domain" description="Mediator complex subunit Med13 C-terminal" evidence="13">
    <location>
        <begin position="1142"/>
        <end position="1452"/>
    </location>
</feature>
<feature type="compositionally biased region" description="Basic and acidic residues" evidence="12">
    <location>
        <begin position="587"/>
        <end position="606"/>
    </location>
</feature>
<dbReference type="InterPro" id="IPR041285">
    <property type="entry name" value="MID_MedPIWI"/>
</dbReference>
<comment type="function">
    <text evidence="9 11">Component of the SRB8-11 complex. The SRB8-11 complex is a regulatory module of the Mediator complex which is itself involved in regulation of basal and activated RNA polymerase II-dependent transcription. The SRB8-11 complex may be involved in the transcriptional repression of a subset of genes regulated by Mediator. It may inhibit the association of the Mediator complex with RNA polymerase II to form the holoenzyme complex.</text>
</comment>
<dbReference type="PANTHER" id="PTHR48249">
    <property type="entry name" value="MEDIATOR OF RNA POLYMERASE II TRANSCRIPTION SUBUNIT 13"/>
    <property type="match status" value="1"/>
</dbReference>
<feature type="region of interest" description="Disordered" evidence="12">
    <location>
        <begin position="127"/>
        <end position="153"/>
    </location>
</feature>
<evidence type="ECO:0000256" key="5">
    <source>
        <dbReference type="ARBA" id="ARBA00023015"/>
    </source>
</evidence>
<evidence type="ECO:0000256" key="11">
    <source>
        <dbReference type="RuleBase" id="RU364134"/>
    </source>
</evidence>
<feature type="compositionally biased region" description="Polar residues" evidence="12">
    <location>
        <begin position="906"/>
        <end position="928"/>
    </location>
</feature>
<feature type="compositionally biased region" description="Low complexity" evidence="12">
    <location>
        <begin position="132"/>
        <end position="150"/>
    </location>
</feature>
<feature type="region of interest" description="Disordered" evidence="12">
    <location>
        <begin position="713"/>
        <end position="755"/>
    </location>
</feature>
<evidence type="ECO:0000313" key="16">
    <source>
        <dbReference type="EMBL" id="KAJ5460755.1"/>
    </source>
</evidence>
<dbReference type="InterPro" id="IPR009401">
    <property type="entry name" value="Med13_C"/>
</dbReference>
<evidence type="ECO:0000259" key="15">
    <source>
        <dbReference type="Pfam" id="PF18296"/>
    </source>
</evidence>
<feature type="compositionally biased region" description="Basic and acidic residues" evidence="12">
    <location>
        <begin position="565"/>
        <end position="576"/>
    </location>
</feature>
<evidence type="ECO:0000313" key="17">
    <source>
        <dbReference type="Proteomes" id="UP001213681"/>
    </source>
</evidence>
<evidence type="ECO:0000256" key="4">
    <source>
        <dbReference type="ARBA" id="ARBA00022491"/>
    </source>
</evidence>
<protein>
    <recommendedName>
        <fullName evidence="3 11">Mediator of RNA polymerase II transcription subunit 13</fullName>
    </recommendedName>
    <alternativeName>
        <fullName evidence="10 11">Mediator complex subunit 13</fullName>
    </alternativeName>
</protein>
<evidence type="ECO:0000256" key="6">
    <source>
        <dbReference type="ARBA" id="ARBA00023159"/>
    </source>
</evidence>
<dbReference type="Pfam" id="PF11597">
    <property type="entry name" value="Med13_N"/>
    <property type="match status" value="1"/>
</dbReference>
<dbReference type="GO" id="GO:0016592">
    <property type="term" value="C:mediator complex"/>
    <property type="evidence" value="ECO:0007669"/>
    <property type="project" value="InterPro"/>
</dbReference>
<feature type="compositionally biased region" description="Basic and acidic residues" evidence="12">
    <location>
        <begin position="649"/>
        <end position="659"/>
    </location>
</feature>
<feature type="compositionally biased region" description="Acidic residues" evidence="12">
    <location>
        <begin position="536"/>
        <end position="546"/>
    </location>
</feature>
<keyword evidence="5 11" id="KW-0805">Transcription regulation</keyword>
<comment type="subcellular location">
    <subcellularLocation>
        <location evidence="1 11">Nucleus</location>
    </subcellularLocation>
</comment>
<dbReference type="EMBL" id="JAPVEA010000002">
    <property type="protein sequence ID" value="KAJ5460755.1"/>
    <property type="molecule type" value="Genomic_DNA"/>
</dbReference>
<evidence type="ECO:0000256" key="9">
    <source>
        <dbReference type="ARBA" id="ARBA00025661"/>
    </source>
</evidence>
<evidence type="ECO:0000256" key="1">
    <source>
        <dbReference type="ARBA" id="ARBA00004123"/>
    </source>
</evidence>
<evidence type="ECO:0000256" key="10">
    <source>
        <dbReference type="ARBA" id="ARBA00032008"/>
    </source>
</evidence>
<dbReference type="Pfam" id="PF06333">
    <property type="entry name" value="Med13_C"/>
    <property type="match status" value="1"/>
</dbReference>
<reference evidence="16" key="2">
    <citation type="journal article" date="2023" name="IMA Fungus">
        <title>Comparative genomic study of the Penicillium genus elucidates a diverse pangenome and 15 lateral gene transfer events.</title>
        <authorList>
            <person name="Petersen C."/>
            <person name="Sorensen T."/>
            <person name="Nielsen M.R."/>
            <person name="Sondergaard T.E."/>
            <person name="Sorensen J.L."/>
            <person name="Fitzpatrick D.A."/>
            <person name="Frisvad J.C."/>
            <person name="Nielsen K.L."/>
        </authorList>
    </citation>
    <scope>NUCLEOTIDE SEQUENCE</scope>
    <source>
        <strain evidence="16">IBT 16125</strain>
    </source>
</reference>
<feature type="compositionally biased region" description="Acidic residues" evidence="12">
    <location>
        <begin position="607"/>
        <end position="619"/>
    </location>
</feature>
<dbReference type="InterPro" id="IPR051139">
    <property type="entry name" value="Mediator_complx_sub13"/>
</dbReference>
<feature type="domain" description="MID" evidence="15">
    <location>
        <begin position="965"/>
        <end position="1132"/>
    </location>
</feature>
<evidence type="ECO:0000256" key="7">
    <source>
        <dbReference type="ARBA" id="ARBA00023163"/>
    </source>
</evidence>
<evidence type="ECO:0000256" key="8">
    <source>
        <dbReference type="ARBA" id="ARBA00023242"/>
    </source>
</evidence>
<dbReference type="GO" id="GO:0003713">
    <property type="term" value="F:transcription coactivator activity"/>
    <property type="evidence" value="ECO:0007669"/>
    <property type="project" value="TreeGrafter"/>
</dbReference>
<dbReference type="Pfam" id="PF18296">
    <property type="entry name" value="MID_MedPIWI"/>
    <property type="match status" value="1"/>
</dbReference>
<comment type="subunit">
    <text evidence="11">Component of the SRB8-11 complex, which itself associates with the Mediator complex.</text>
</comment>
<feature type="compositionally biased region" description="Polar residues" evidence="12">
    <location>
        <begin position="623"/>
        <end position="632"/>
    </location>
</feature>